<evidence type="ECO:0000313" key="3">
    <source>
        <dbReference type="EMBL" id="MBW0561722.1"/>
    </source>
</evidence>
<name>A0A9Q3JH75_9BASI</name>
<evidence type="ECO:0000259" key="2">
    <source>
        <dbReference type="PROSITE" id="PS50994"/>
    </source>
</evidence>
<gene>
    <name evidence="3" type="ORF">O181_101437</name>
</gene>
<proteinExistence type="predicted"/>
<evidence type="ECO:0000256" key="1">
    <source>
        <dbReference type="ARBA" id="ARBA00022884"/>
    </source>
</evidence>
<dbReference type="Gene3D" id="1.10.340.70">
    <property type="match status" value="1"/>
</dbReference>
<accession>A0A9Q3JH75</accession>
<dbReference type="InterPro" id="IPR001584">
    <property type="entry name" value="Integrase_cat-core"/>
</dbReference>
<dbReference type="InterPro" id="IPR012337">
    <property type="entry name" value="RNaseH-like_sf"/>
</dbReference>
<dbReference type="EMBL" id="AVOT02071423">
    <property type="protein sequence ID" value="MBW0561722.1"/>
    <property type="molecule type" value="Genomic_DNA"/>
</dbReference>
<dbReference type="Pfam" id="PF17921">
    <property type="entry name" value="Integrase_H2C2"/>
    <property type="match status" value="1"/>
</dbReference>
<dbReference type="Gene3D" id="3.30.420.10">
    <property type="entry name" value="Ribonuclease H-like superfamily/Ribonuclease H"/>
    <property type="match status" value="1"/>
</dbReference>
<keyword evidence="4" id="KW-1185">Reference proteome</keyword>
<dbReference type="InterPro" id="IPR050951">
    <property type="entry name" value="Retrovirus_Pol_polyprotein"/>
</dbReference>
<dbReference type="InterPro" id="IPR041588">
    <property type="entry name" value="Integrase_H2C2"/>
</dbReference>
<dbReference type="Pfam" id="PF00665">
    <property type="entry name" value="rve"/>
    <property type="match status" value="1"/>
</dbReference>
<dbReference type="PANTHER" id="PTHR37984:SF5">
    <property type="entry name" value="PROTEIN NYNRIN-LIKE"/>
    <property type="match status" value="1"/>
</dbReference>
<protein>
    <recommendedName>
        <fullName evidence="2">Integrase catalytic domain-containing protein</fullName>
    </recommendedName>
</protein>
<comment type="caution">
    <text evidence="3">The sequence shown here is derived from an EMBL/GenBank/DDBJ whole genome shotgun (WGS) entry which is preliminary data.</text>
</comment>
<evidence type="ECO:0000313" key="4">
    <source>
        <dbReference type="Proteomes" id="UP000765509"/>
    </source>
</evidence>
<dbReference type="GO" id="GO:0015074">
    <property type="term" value="P:DNA integration"/>
    <property type="evidence" value="ECO:0007669"/>
    <property type="project" value="InterPro"/>
</dbReference>
<dbReference type="SUPFAM" id="SSF53098">
    <property type="entry name" value="Ribonuclease H-like"/>
    <property type="match status" value="1"/>
</dbReference>
<dbReference type="OrthoDB" id="2595244at2759"/>
<dbReference type="PROSITE" id="PS50994">
    <property type="entry name" value="INTEGRASE"/>
    <property type="match status" value="1"/>
</dbReference>
<dbReference type="GO" id="GO:0005634">
    <property type="term" value="C:nucleus"/>
    <property type="evidence" value="ECO:0007669"/>
    <property type="project" value="UniProtKB-ARBA"/>
</dbReference>
<dbReference type="GO" id="GO:0003723">
    <property type="term" value="F:RNA binding"/>
    <property type="evidence" value="ECO:0007669"/>
    <property type="project" value="UniProtKB-KW"/>
</dbReference>
<organism evidence="3 4">
    <name type="scientific">Austropuccinia psidii MF-1</name>
    <dbReference type="NCBI Taxonomy" id="1389203"/>
    <lineage>
        <taxon>Eukaryota</taxon>
        <taxon>Fungi</taxon>
        <taxon>Dikarya</taxon>
        <taxon>Basidiomycota</taxon>
        <taxon>Pucciniomycotina</taxon>
        <taxon>Pucciniomycetes</taxon>
        <taxon>Pucciniales</taxon>
        <taxon>Sphaerophragmiaceae</taxon>
        <taxon>Austropuccinia</taxon>
    </lineage>
</organism>
<dbReference type="Proteomes" id="UP000765509">
    <property type="component" value="Unassembled WGS sequence"/>
</dbReference>
<sequence length="494" mass="56444">MLRWQIAIQEYRGNMTIVNKAGNIHKNADGLSRWALPNTPDNPAYVPTGAETKISIEGINITAVGTEFFEEARDSYKLDKNCHILTSLLDKDCKDAALANSLDDIWKKSYENGRFHLFDGILYHRSKHTCVMVLCSRMLINTILLECHDKIYSGNLSEDRKMERIKTCAWWPSWRKDVIEYCHSCDRCQKANKATGKRFGLMIHIQEPSTPWEVVHMDWVTALPPGGDKRYNACLVIVDRYSKTPIFLPCHKDDTAMDTALLIWNRVISHTGLFENIISDRDPKFKSALWTNLNKHLGTKLSFSTPYHPQTDGLAERMIQTLEDMMRRFCAYCMEFNDSDGFTHDWCTLIPALELDYKTSIHASTGKTPAILEKGWNPKLPVHTLKKDLVDIHTTTSSFKLLLDKVTHHSNQSMNDAFEYAKQKWDKIHKTPELKVGDLILVSTLNFNNIKGPKELKDSVAGTFIIKALHGTNVGQVELSGELETNIQIFLLVW</sequence>
<reference evidence="3" key="1">
    <citation type="submission" date="2021-03" db="EMBL/GenBank/DDBJ databases">
        <title>Draft genome sequence of rust myrtle Austropuccinia psidii MF-1, a brazilian biotype.</title>
        <authorList>
            <person name="Quecine M.C."/>
            <person name="Pachon D.M.R."/>
            <person name="Bonatelli M.L."/>
            <person name="Correr F.H."/>
            <person name="Franceschini L.M."/>
            <person name="Leite T.F."/>
            <person name="Margarido G.R.A."/>
            <person name="Almeida C.A."/>
            <person name="Ferrarezi J.A."/>
            <person name="Labate C.A."/>
        </authorList>
    </citation>
    <scope>NUCLEOTIDE SEQUENCE</scope>
    <source>
        <strain evidence="3">MF-1</strain>
    </source>
</reference>
<feature type="domain" description="Integrase catalytic" evidence="2">
    <location>
        <begin position="207"/>
        <end position="377"/>
    </location>
</feature>
<dbReference type="AlphaFoldDB" id="A0A9Q3JH75"/>
<dbReference type="InterPro" id="IPR036397">
    <property type="entry name" value="RNaseH_sf"/>
</dbReference>
<dbReference type="PANTHER" id="PTHR37984">
    <property type="entry name" value="PROTEIN CBG26694"/>
    <property type="match status" value="1"/>
</dbReference>
<keyword evidence="1" id="KW-0694">RNA-binding</keyword>